<organism evidence="1 2">
    <name type="scientific">Thalassorhabdus alkalitolerans</name>
    <dbReference type="NCBI Taxonomy" id="2282697"/>
    <lineage>
        <taxon>Bacteria</taxon>
        <taxon>Bacillati</taxon>
        <taxon>Bacillota</taxon>
        <taxon>Bacilli</taxon>
        <taxon>Bacillales</taxon>
        <taxon>Bacillaceae</taxon>
        <taxon>Thalassorhabdus</taxon>
    </lineage>
</organism>
<evidence type="ECO:0000313" key="1">
    <source>
        <dbReference type="EMBL" id="MFC5711875.1"/>
    </source>
</evidence>
<evidence type="ECO:0000313" key="2">
    <source>
        <dbReference type="Proteomes" id="UP001596142"/>
    </source>
</evidence>
<accession>A0ABW0YKF7</accession>
<keyword evidence="2" id="KW-1185">Reference proteome</keyword>
<dbReference type="EMBL" id="JBHSOZ010000003">
    <property type="protein sequence ID" value="MFC5711875.1"/>
    <property type="molecule type" value="Genomic_DNA"/>
</dbReference>
<protein>
    <submittedName>
        <fullName evidence="1">Uncharacterized protein</fullName>
    </submittedName>
</protein>
<sequence>MAFGIRREELKEWKRKASNGEIAFITHFWYDPRFPDCDTVTKVGCSNVKALISWGKQYGLKEEWIHLRKPYPHFDLLGEKQAEILQKEGKQSQLLKLKKRNHVP</sequence>
<gene>
    <name evidence="1" type="ORF">ACFPU1_03695</name>
</gene>
<proteinExistence type="predicted"/>
<name>A0ABW0YKF7_9BACI</name>
<reference evidence="2" key="1">
    <citation type="journal article" date="2019" name="Int. J. Syst. Evol. Microbiol.">
        <title>The Global Catalogue of Microorganisms (GCM) 10K type strain sequencing project: providing services to taxonomists for standard genome sequencing and annotation.</title>
        <authorList>
            <consortium name="The Broad Institute Genomics Platform"/>
            <consortium name="The Broad Institute Genome Sequencing Center for Infectious Disease"/>
            <person name="Wu L."/>
            <person name="Ma J."/>
        </authorList>
    </citation>
    <scope>NUCLEOTIDE SEQUENCE [LARGE SCALE GENOMIC DNA]</scope>
    <source>
        <strain evidence="2">CECT 7184</strain>
    </source>
</reference>
<comment type="caution">
    <text evidence="1">The sequence shown here is derived from an EMBL/GenBank/DDBJ whole genome shotgun (WGS) entry which is preliminary data.</text>
</comment>
<dbReference type="Proteomes" id="UP001596142">
    <property type="component" value="Unassembled WGS sequence"/>
</dbReference>
<dbReference type="RefSeq" id="WP_385938740.1">
    <property type="nucleotide sequence ID" value="NZ_JBHSOZ010000003.1"/>
</dbReference>